<dbReference type="RefSeq" id="WP_153820095.1">
    <property type="nucleotide sequence ID" value="NZ_WJIE01000004.1"/>
</dbReference>
<dbReference type="EMBL" id="WJIE01000004">
    <property type="protein sequence ID" value="MRG93235.1"/>
    <property type="molecule type" value="Genomic_DNA"/>
</dbReference>
<dbReference type="AlphaFoldDB" id="A0A6N7PSL1"/>
<keyword evidence="5" id="KW-1185">Reference proteome</keyword>
<evidence type="ECO:0000259" key="3">
    <source>
        <dbReference type="Pfam" id="PF10531"/>
    </source>
</evidence>
<comment type="caution">
    <text evidence="4">The sequence shown here is derived from an EMBL/GenBank/DDBJ whole genome shotgun (WGS) entry which is preliminary data.</text>
</comment>
<evidence type="ECO:0000256" key="1">
    <source>
        <dbReference type="ARBA" id="ARBA00022729"/>
    </source>
</evidence>
<feature type="domain" description="Polysaccharide export protein N-terminal" evidence="2">
    <location>
        <begin position="30"/>
        <end position="105"/>
    </location>
</feature>
<dbReference type="OrthoDB" id="193635at2"/>
<dbReference type="InterPro" id="IPR049712">
    <property type="entry name" value="Poly_export"/>
</dbReference>
<feature type="domain" description="Soluble ligand binding" evidence="3">
    <location>
        <begin position="112"/>
        <end position="159"/>
    </location>
</feature>
<organism evidence="4 5">
    <name type="scientific">Polyangium spumosum</name>
    <dbReference type="NCBI Taxonomy" id="889282"/>
    <lineage>
        <taxon>Bacteria</taxon>
        <taxon>Pseudomonadati</taxon>
        <taxon>Myxococcota</taxon>
        <taxon>Polyangia</taxon>
        <taxon>Polyangiales</taxon>
        <taxon>Polyangiaceae</taxon>
        <taxon>Polyangium</taxon>
    </lineage>
</organism>
<dbReference type="Proteomes" id="UP000440224">
    <property type="component" value="Unassembled WGS sequence"/>
</dbReference>
<gene>
    <name evidence="4" type="ORF">GF068_15030</name>
</gene>
<name>A0A6N7PSL1_9BACT</name>
<proteinExistence type="predicted"/>
<sequence length="194" mass="21301">MRRRDLLATLAFLLVACGGRPRPVDLPAPVSNATVGVGDVFEMRIVREDNLPTMFTVAPDGTVDLPYIKRVKVAGLEPQQIAEIVRKRLVEAEILTDPIVSVSIKEYNSKRVEVLGEVQRSGSLRFESGMTLLRAISLAGGFNQMAARDKVTIRRQVGDKTRAVTVSVEDIIDNAIPDVPLQAGDSINIPQRVW</sequence>
<dbReference type="Pfam" id="PF10531">
    <property type="entry name" value="SLBB"/>
    <property type="match status" value="1"/>
</dbReference>
<dbReference type="Pfam" id="PF02563">
    <property type="entry name" value="Poly_export"/>
    <property type="match status" value="1"/>
</dbReference>
<evidence type="ECO:0000259" key="2">
    <source>
        <dbReference type="Pfam" id="PF02563"/>
    </source>
</evidence>
<dbReference type="PANTHER" id="PTHR33619:SF3">
    <property type="entry name" value="POLYSACCHARIDE EXPORT PROTEIN GFCE-RELATED"/>
    <property type="match status" value="1"/>
</dbReference>
<keyword evidence="1" id="KW-0732">Signal</keyword>
<protein>
    <submittedName>
        <fullName evidence="4">Polysaccharide export protein</fullName>
    </submittedName>
</protein>
<dbReference type="PROSITE" id="PS51257">
    <property type="entry name" value="PROKAR_LIPOPROTEIN"/>
    <property type="match status" value="1"/>
</dbReference>
<reference evidence="4 5" key="1">
    <citation type="submission" date="2019-10" db="EMBL/GenBank/DDBJ databases">
        <title>A soil myxobacterium in the family Polyangiaceae.</title>
        <authorList>
            <person name="Li Y."/>
            <person name="Wang J."/>
        </authorList>
    </citation>
    <scope>NUCLEOTIDE SEQUENCE [LARGE SCALE GENOMIC DNA]</scope>
    <source>
        <strain evidence="4 5">DSM 14734</strain>
    </source>
</reference>
<dbReference type="InterPro" id="IPR003715">
    <property type="entry name" value="Poly_export_N"/>
</dbReference>
<evidence type="ECO:0000313" key="5">
    <source>
        <dbReference type="Proteomes" id="UP000440224"/>
    </source>
</evidence>
<evidence type="ECO:0000313" key="4">
    <source>
        <dbReference type="EMBL" id="MRG93235.1"/>
    </source>
</evidence>
<dbReference type="InterPro" id="IPR019554">
    <property type="entry name" value="Soluble_ligand-bd"/>
</dbReference>
<dbReference type="PANTHER" id="PTHR33619">
    <property type="entry name" value="POLYSACCHARIDE EXPORT PROTEIN GFCE-RELATED"/>
    <property type="match status" value="1"/>
</dbReference>
<dbReference type="Gene3D" id="3.10.560.10">
    <property type="entry name" value="Outer membrane lipoprotein wza domain like"/>
    <property type="match status" value="1"/>
</dbReference>
<dbReference type="GO" id="GO:0015159">
    <property type="term" value="F:polysaccharide transmembrane transporter activity"/>
    <property type="evidence" value="ECO:0007669"/>
    <property type="project" value="InterPro"/>
</dbReference>
<accession>A0A6N7PSL1</accession>